<dbReference type="GO" id="GO:0000226">
    <property type="term" value="P:microtubule cytoskeleton organization"/>
    <property type="evidence" value="ECO:0007669"/>
    <property type="project" value="TreeGrafter"/>
</dbReference>
<dbReference type="InterPro" id="IPR022577">
    <property type="entry name" value="TBCD_C"/>
</dbReference>
<sequence length="1283" mass="142380">MEVVEEMTTAANTAASPDGGDDEHDSKERVLQRYFLQEWKLVKSLLDDIVSRGRVSDISSVHKIRSIMDKYQEQGQLLEPYLESIVSPLMEIVRSKTAEVGEASDEVLEAIKPLCIIIYCLVTVCGYKAVIKFFPHQVSDLELAVSLLEKCHIAHSATSLRQESTGEMEAKCVILLWLSILVLIPFDISSVDTSITDSQSTSTSEPPPLALRIIECSKDYLSNAGPMRTIAGLLLSKLLTRPDMLKAFNSFIVWAHDVMSSDANDINDHFQLLGTVEALATTFKTGSAQVLLNVVPTVWQDTAALVKSSNAVRSPLLRKYLVKLAQRIGLMCLPHISQSWRYMGRKQTLGETSKDLTRIDKNNETAIRDPSELFQEEDMDVPEMVEEIIDVLLSALRDTDTVVRWSAAKGIGRVTSRLTYALSDEVLSSVLELFSPIQGDGSWHGGCLALAELARRGLLLPISFSKVVPFVVKALHYDVRRGPHSIGSHVRDAAAYVCWAFGRAYYHRDMRSVLEQLAPHLLTVACYDREVLTTANECFPFSTICYSVVRGAGGLLETASLLPSRGKVNCRRAAAAAFQENVGRQGNYPHGIDIVNTADYFALSSRVYSYLHVSVCISGYDGYLHPFVNELLHNKICHWDKSLRELAGNALSSLVKYDPEYFVDAVMKKLIPCTLSSDLCMRHGATLALGEVTLALHKCDYILSPDLQKQVAGVVPAIEKARLYRGKGGEIMRFAVSRFIECISLVHVHLTNTTKRNLLGALNENLKHPNSQIQGASVAALKSFIPAYLVAIENKPSIDILDKYLEQLNEPNAAARRGSALALGILPCEFLAKGWKNVLSKLSKACEIEENPEDRDAEARVSAVKGLVSVCETLTYTEQLSDFFSEEDYHSLFFVIKSEVIQSLLRALDDYSIDNRGDVGSWVREAAIEGLEKCLYILCKRESNHLPSQSEVAHLEDKRGLFFDEDLATCIVGGIVKQAMEKMNKLRELAGNTLQRILYKEIFVPFIPYRERLEYLVPNDTDLKWEVPTFSFPRFIQLLGINCYSKYVVSGLVISIGGLLDSLRKVAVAALTDYLQSSESHNGSREESLSNDILWVLQMYKRCDRVTTPTLKTIEILLSKNIFVNKEAHTSVFCAAVLDSLLVELKGSKDFSKLNAGIAILGYIASLVEPISTQAFSQLTAFLIHRYPKIRKSSAEQVYLVLLQNTSLVSEDKMEEALEIISETCWEGDIGEARQKRAQLCTIAGIEIGQTSGNGGLPRKPAGKLTNADENESYLSLVGSTGF</sequence>
<evidence type="ECO:0000313" key="5">
    <source>
        <dbReference type="EMBL" id="VFQ87857.1"/>
    </source>
</evidence>
<dbReference type="Pfam" id="PF23579">
    <property type="entry name" value="ARM_TBCD"/>
    <property type="match status" value="1"/>
</dbReference>
<evidence type="ECO:0000313" key="6">
    <source>
        <dbReference type="Proteomes" id="UP000595140"/>
    </source>
</evidence>
<dbReference type="InterPro" id="IPR011989">
    <property type="entry name" value="ARM-like"/>
</dbReference>
<dbReference type="OrthoDB" id="10253476at2759"/>
<dbReference type="GO" id="GO:0005096">
    <property type="term" value="F:GTPase activator activity"/>
    <property type="evidence" value="ECO:0007669"/>
    <property type="project" value="InterPro"/>
</dbReference>
<dbReference type="SUPFAM" id="SSF48371">
    <property type="entry name" value="ARM repeat"/>
    <property type="match status" value="2"/>
</dbReference>
<keyword evidence="6" id="KW-1185">Reference proteome</keyword>
<dbReference type="PANTHER" id="PTHR12658:SF0">
    <property type="entry name" value="TUBULIN-SPECIFIC CHAPERONE D"/>
    <property type="match status" value="1"/>
</dbReference>
<dbReference type="InterPro" id="IPR033162">
    <property type="entry name" value="TBCD"/>
</dbReference>
<keyword evidence="1" id="KW-0143">Chaperone</keyword>
<evidence type="ECO:0000259" key="3">
    <source>
        <dbReference type="Pfam" id="PF12612"/>
    </source>
</evidence>
<feature type="domain" description="Tubulin-folding cofactor D ARM repeats" evidence="4">
    <location>
        <begin position="567"/>
        <end position="592"/>
    </location>
</feature>
<dbReference type="Pfam" id="PF25767">
    <property type="entry name" value="ARM_TBCD_2nd"/>
    <property type="match status" value="2"/>
</dbReference>
<dbReference type="Proteomes" id="UP000595140">
    <property type="component" value="Unassembled WGS sequence"/>
</dbReference>
<reference evidence="5 6" key="1">
    <citation type="submission" date="2018-04" db="EMBL/GenBank/DDBJ databases">
        <authorList>
            <person name="Vogel A."/>
        </authorList>
    </citation>
    <scope>NUCLEOTIDE SEQUENCE [LARGE SCALE GENOMIC DNA]</scope>
</reference>
<dbReference type="Gene3D" id="1.25.10.10">
    <property type="entry name" value="Leucine-rich Repeat Variant"/>
    <property type="match status" value="2"/>
</dbReference>
<evidence type="ECO:0000256" key="2">
    <source>
        <dbReference type="SAM" id="MobiDB-lite"/>
    </source>
</evidence>
<dbReference type="InterPro" id="IPR016024">
    <property type="entry name" value="ARM-type_fold"/>
</dbReference>
<dbReference type="InterPro" id="IPR058033">
    <property type="entry name" value="ARM_TBCD_2nd"/>
</dbReference>
<proteinExistence type="predicted"/>
<evidence type="ECO:0000259" key="4">
    <source>
        <dbReference type="Pfam" id="PF25767"/>
    </source>
</evidence>
<dbReference type="GO" id="GO:0007021">
    <property type="term" value="P:tubulin complex assembly"/>
    <property type="evidence" value="ECO:0007669"/>
    <property type="project" value="InterPro"/>
</dbReference>
<feature type="domain" description="Tubulin-folding cofactor D ARM repeats" evidence="4">
    <location>
        <begin position="316"/>
        <end position="531"/>
    </location>
</feature>
<feature type="domain" description="Tubulin-folding cofactor D C-terminal" evidence="3">
    <location>
        <begin position="970"/>
        <end position="1153"/>
    </location>
</feature>
<name>A0A484MH58_9ASTE</name>
<organism evidence="5 6">
    <name type="scientific">Cuscuta campestris</name>
    <dbReference type="NCBI Taxonomy" id="132261"/>
    <lineage>
        <taxon>Eukaryota</taxon>
        <taxon>Viridiplantae</taxon>
        <taxon>Streptophyta</taxon>
        <taxon>Embryophyta</taxon>
        <taxon>Tracheophyta</taxon>
        <taxon>Spermatophyta</taxon>
        <taxon>Magnoliopsida</taxon>
        <taxon>eudicotyledons</taxon>
        <taxon>Gunneridae</taxon>
        <taxon>Pentapetalae</taxon>
        <taxon>asterids</taxon>
        <taxon>lamiids</taxon>
        <taxon>Solanales</taxon>
        <taxon>Convolvulaceae</taxon>
        <taxon>Cuscuteae</taxon>
        <taxon>Cuscuta</taxon>
        <taxon>Cuscuta subgen. Grammica</taxon>
        <taxon>Cuscuta sect. Cleistogrammica</taxon>
    </lineage>
</organism>
<dbReference type="PANTHER" id="PTHR12658">
    <property type="entry name" value="BETA-TUBULIN COFACTOR D"/>
    <property type="match status" value="1"/>
</dbReference>
<dbReference type="GO" id="GO:0007023">
    <property type="term" value="P:post-chaperonin tubulin folding pathway"/>
    <property type="evidence" value="ECO:0007669"/>
    <property type="project" value="InterPro"/>
</dbReference>
<protein>
    <submittedName>
        <fullName evidence="5">Uncharacterized protein</fullName>
    </submittedName>
</protein>
<accession>A0A484MH58</accession>
<dbReference type="FunFam" id="1.25.10.10:FF:000950">
    <property type="entry name" value="Tubulin-folding cofactor D"/>
    <property type="match status" value="1"/>
</dbReference>
<evidence type="ECO:0000256" key="1">
    <source>
        <dbReference type="ARBA" id="ARBA00023186"/>
    </source>
</evidence>
<dbReference type="GO" id="GO:0048487">
    <property type="term" value="F:beta-tubulin binding"/>
    <property type="evidence" value="ECO:0007669"/>
    <property type="project" value="InterPro"/>
</dbReference>
<dbReference type="Pfam" id="PF12612">
    <property type="entry name" value="TFCD_C"/>
    <property type="match status" value="1"/>
</dbReference>
<feature type="region of interest" description="Disordered" evidence="2">
    <location>
        <begin position="1"/>
        <end position="25"/>
    </location>
</feature>
<dbReference type="EMBL" id="OOIL02003403">
    <property type="protein sequence ID" value="VFQ87857.1"/>
    <property type="molecule type" value="Genomic_DNA"/>
</dbReference>
<gene>
    <name evidence="5" type="ORF">CCAM_LOCUS29633</name>
</gene>